<sequence length="168" mass="18958">MTRTIATIEEFYAHALAIEREAAERYTEFEAYFANRGEEILAALCRNLATMEARHLAALIEVSRELTLPVIARDGYCWLGPGSPEAAARELFYRATSERHLLEIALNAELNAQRFFEWAAATSPSAEVREQATEMAAEEAQHVGWVSSALEYLPRRAIDWQSIFSVHP</sequence>
<dbReference type="EMBL" id="CP053073">
    <property type="protein sequence ID" value="QJR14234.1"/>
    <property type="molecule type" value="Genomic_DNA"/>
</dbReference>
<dbReference type="Proteomes" id="UP000503096">
    <property type="component" value="Chromosome"/>
</dbReference>
<dbReference type="InParanoid" id="A0A6M4H779"/>
<name>A0A6M4H779_9PROT</name>
<protein>
    <recommendedName>
        <fullName evidence="3">Rubrerythrin</fullName>
    </recommendedName>
</protein>
<evidence type="ECO:0000313" key="1">
    <source>
        <dbReference type="EMBL" id="QJR14234.1"/>
    </source>
</evidence>
<reference evidence="1 2" key="1">
    <citation type="submission" date="2020-04" db="EMBL/GenBank/DDBJ databases">
        <title>Usitatibacter rugosus gen. nov., sp. nov. and Usitatibacter palustris sp. nov., novel members of Usitatibacteraceae fam. nov. within the order Nitrosomonadales isolated from soil.</title>
        <authorList>
            <person name="Huber K.J."/>
            <person name="Neumann-Schaal M."/>
            <person name="Geppert A."/>
            <person name="Luckner M."/>
            <person name="Wanner G."/>
            <person name="Overmann J."/>
        </authorList>
    </citation>
    <scope>NUCLEOTIDE SEQUENCE [LARGE SCALE GENOMIC DNA]</scope>
    <source>
        <strain evidence="1 2">Swamp67</strain>
    </source>
</reference>
<keyword evidence="2" id="KW-1185">Reference proteome</keyword>
<organism evidence="1 2">
    <name type="scientific">Usitatibacter palustris</name>
    <dbReference type="NCBI Taxonomy" id="2732487"/>
    <lineage>
        <taxon>Bacteria</taxon>
        <taxon>Pseudomonadati</taxon>
        <taxon>Pseudomonadota</taxon>
        <taxon>Betaproteobacteria</taxon>
        <taxon>Nitrosomonadales</taxon>
        <taxon>Usitatibacteraceae</taxon>
        <taxon>Usitatibacter</taxon>
    </lineage>
</organism>
<accession>A0A6M4H779</accession>
<proteinExistence type="predicted"/>
<dbReference type="SUPFAM" id="SSF47240">
    <property type="entry name" value="Ferritin-like"/>
    <property type="match status" value="1"/>
</dbReference>
<dbReference type="AlphaFoldDB" id="A0A6M4H779"/>
<dbReference type="KEGG" id="upl:DSM104440_01027"/>
<dbReference type="InterPro" id="IPR012347">
    <property type="entry name" value="Ferritin-like"/>
</dbReference>
<evidence type="ECO:0008006" key="3">
    <source>
        <dbReference type="Google" id="ProtNLM"/>
    </source>
</evidence>
<dbReference type="RefSeq" id="WP_171161014.1">
    <property type="nucleotide sequence ID" value="NZ_CP053073.1"/>
</dbReference>
<evidence type="ECO:0000313" key="2">
    <source>
        <dbReference type="Proteomes" id="UP000503096"/>
    </source>
</evidence>
<dbReference type="InterPro" id="IPR009078">
    <property type="entry name" value="Ferritin-like_SF"/>
</dbReference>
<dbReference type="Gene3D" id="1.20.1260.10">
    <property type="match status" value="1"/>
</dbReference>
<dbReference type="Pfam" id="PF13668">
    <property type="entry name" value="Ferritin_2"/>
    <property type="match status" value="1"/>
</dbReference>
<gene>
    <name evidence="1" type="ORF">DSM104440_01027</name>
</gene>